<feature type="domain" description="Amidase" evidence="7">
    <location>
        <begin position="85"/>
        <end position="544"/>
    </location>
</feature>
<accession>A0A9Q0AJP9</accession>
<evidence type="ECO:0000313" key="9">
    <source>
        <dbReference type="Proteomes" id="UP000829685"/>
    </source>
</evidence>
<dbReference type="PANTHER" id="PTHR46072:SF4">
    <property type="entry name" value="AMIDASE C550.07-RELATED"/>
    <property type="match status" value="1"/>
</dbReference>
<dbReference type="Proteomes" id="UP000829685">
    <property type="component" value="Unassembled WGS sequence"/>
</dbReference>
<dbReference type="PANTHER" id="PTHR46072">
    <property type="entry name" value="AMIDASE-RELATED-RELATED"/>
    <property type="match status" value="1"/>
</dbReference>
<name>A0A9Q0AJP9_9PEZI</name>
<evidence type="ECO:0000256" key="6">
    <source>
        <dbReference type="PIRSR" id="PIRSR001221-2"/>
    </source>
</evidence>
<sequence length="562" mass="60656">MSDVRVTIATGTTWQEVAADRQRHRDATIGALQPPLPELALKELPLNVTGLCQDTLSEQELAITGANVEDLAPKLASGEWSAASVTSAFLRRAGLAQKLVNCVTELLPKAALKRAAELDEYLAAHGKPVGPLHGIPISVKEHLAMKGLDLNAGFVSWVGRVAEDDALILKILWEAGAVFYVRSTQPQTLMHLETSSNLYGVTVNPSNTTLTAGGSSGGEGALVGLRGSILGIGTDIGGSIRSPAANNGVFGFKPTAGRLPVNGWSATMAGSEGILGTIGPLSTSLAGLELFTKSVVAGKPWLTSPDLVAMDWKENYSPFEGRKLKIAVMWEDGVVMPHPPITRALEGVVEKLKTSSVVDVVEWKPWRHDLAWEIIAGLYFCDGGADETAAINASGEPWRPLSKFILDENPHMKHYDIASLWAACAQRNEYREKYAALWNATGDGGDMVDVILCPVGPGVAPKLDTSRYWGYTSQWNLLDYPAVVFPANDRVSVEKDGGSLEYQPRGEKDVYNWNLWKEHGAEGYKDAPISLQLVARRYEDEKLLKALEIVLKQSGLPATVSQ</sequence>
<evidence type="ECO:0000313" key="8">
    <source>
        <dbReference type="EMBL" id="KAI1857504.1"/>
    </source>
</evidence>
<feature type="active site" description="Acyl-ester intermediate" evidence="5">
    <location>
        <position position="239"/>
    </location>
</feature>
<organism evidence="8 9">
    <name type="scientific">Neoarthrinium moseri</name>
    <dbReference type="NCBI Taxonomy" id="1658444"/>
    <lineage>
        <taxon>Eukaryota</taxon>
        <taxon>Fungi</taxon>
        <taxon>Dikarya</taxon>
        <taxon>Ascomycota</taxon>
        <taxon>Pezizomycotina</taxon>
        <taxon>Sordariomycetes</taxon>
        <taxon>Xylariomycetidae</taxon>
        <taxon>Amphisphaeriales</taxon>
        <taxon>Apiosporaceae</taxon>
        <taxon>Neoarthrinium</taxon>
    </lineage>
</organism>
<dbReference type="Gene3D" id="3.90.1300.10">
    <property type="entry name" value="Amidase signature (AS) domain"/>
    <property type="match status" value="1"/>
</dbReference>
<comment type="similarity">
    <text evidence="2">Belongs to the amidase family.</text>
</comment>
<feature type="active site" description="Charge relay system" evidence="5">
    <location>
        <position position="140"/>
    </location>
</feature>
<keyword evidence="4" id="KW-0378">Hydrolase</keyword>
<dbReference type="GO" id="GO:0004040">
    <property type="term" value="F:amidase activity"/>
    <property type="evidence" value="ECO:0007669"/>
    <property type="project" value="UniProtKB-EC"/>
</dbReference>
<comment type="catalytic activity">
    <reaction evidence="1">
        <text>a monocarboxylic acid amide + H2O = a monocarboxylate + NH4(+)</text>
        <dbReference type="Rhea" id="RHEA:12020"/>
        <dbReference type="ChEBI" id="CHEBI:15377"/>
        <dbReference type="ChEBI" id="CHEBI:28938"/>
        <dbReference type="ChEBI" id="CHEBI:35757"/>
        <dbReference type="ChEBI" id="CHEBI:83628"/>
        <dbReference type="EC" id="3.5.1.4"/>
    </reaction>
</comment>
<feature type="binding site" evidence="6">
    <location>
        <position position="189"/>
    </location>
    <ligand>
        <name>substrate</name>
    </ligand>
</feature>
<dbReference type="EC" id="3.5.1.4" evidence="3"/>
<gene>
    <name evidence="8" type="ORF">JX265_011239</name>
</gene>
<dbReference type="InterPro" id="IPR036928">
    <property type="entry name" value="AS_sf"/>
</dbReference>
<protein>
    <recommendedName>
        <fullName evidence="3">amidase</fullName>
        <ecNumber evidence="3">3.5.1.4</ecNumber>
    </recommendedName>
</protein>
<evidence type="ECO:0000256" key="2">
    <source>
        <dbReference type="ARBA" id="ARBA00009199"/>
    </source>
</evidence>
<evidence type="ECO:0000256" key="1">
    <source>
        <dbReference type="ARBA" id="ARBA00001311"/>
    </source>
</evidence>
<dbReference type="PIRSF" id="PIRSF001221">
    <property type="entry name" value="Amidase_fungi"/>
    <property type="match status" value="1"/>
</dbReference>
<dbReference type="SUPFAM" id="SSF75304">
    <property type="entry name" value="Amidase signature (AS) enzymes"/>
    <property type="match status" value="1"/>
</dbReference>
<proteinExistence type="inferred from homology"/>
<dbReference type="Pfam" id="PF01425">
    <property type="entry name" value="Amidase"/>
    <property type="match status" value="1"/>
</dbReference>
<evidence type="ECO:0000256" key="4">
    <source>
        <dbReference type="ARBA" id="ARBA00022801"/>
    </source>
</evidence>
<dbReference type="InterPro" id="IPR020556">
    <property type="entry name" value="Amidase_CS"/>
</dbReference>
<evidence type="ECO:0000259" key="7">
    <source>
        <dbReference type="Pfam" id="PF01425"/>
    </source>
</evidence>
<comment type="caution">
    <text evidence="8">The sequence shown here is derived from an EMBL/GenBank/DDBJ whole genome shotgun (WGS) entry which is preliminary data.</text>
</comment>
<dbReference type="PROSITE" id="PS00571">
    <property type="entry name" value="AMIDASES"/>
    <property type="match status" value="1"/>
</dbReference>
<evidence type="ECO:0000256" key="3">
    <source>
        <dbReference type="ARBA" id="ARBA00012922"/>
    </source>
</evidence>
<dbReference type="EMBL" id="JAFIMR010000040">
    <property type="protein sequence ID" value="KAI1857504.1"/>
    <property type="molecule type" value="Genomic_DNA"/>
</dbReference>
<keyword evidence="9" id="KW-1185">Reference proteome</keyword>
<evidence type="ECO:0000256" key="5">
    <source>
        <dbReference type="PIRSR" id="PIRSR001221-1"/>
    </source>
</evidence>
<feature type="active site" description="Charge relay system" evidence="5">
    <location>
        <position position="215"/>
    </location>
</feature>
<dbReference type="AlphaFoldDB" id="A0A9Q0AJP9"/>
<reference evidence="8" key="1">
    <citation type="submission" date="2021-03" db="EMBL/GenBank/DDBJ databases">
        <title>Revisited historic fungal species revealed as producer of novel bioactive compounds through whole genome sequencing and comparative genomics.</title>
        <authorList>
            <person name="Vignolle G.A."/>
            <person name="Hochenegger N."/>
            <person name="Mach R.L."/>
            <person name="Mach-Aigner A.R."/>
            <person name="Javad Rahimi M."/>
            <person name="Salim K.A."/>
            <person name="Chan C.M."/>
            <person name="Lim L.B.L."/>
            <person name="Cai F."/>
            <person name="Druzhinina I.S."/>
            <person name="U'Ren J.M."/>
            <person name="Derntl C."/>
        </authorList>
    </citation>
    <scope>NUCLEOTIDE SEQUENCE</scope>
    <source>
        <strain evidence="8">TUCIM 5799</strain>
    </source>
</reference>
<feature type="binding site" evidence="6">
    <location>
        <begin position="236"/>
        <end position="239"/>
    </location>
    <ligand>
        <name>substrate</name>
    </ligand>
</feature>
<feature type="binding site" evidence="6">
    <location>
        <position position="215"/>
    </location>
    <ligand>
        <name>substrate</name>
    </ligand>
</feature>
<dbReference type="InterPro" id="IPR023631">
    <property type="entry name" value="Amidase_dom"/>
</dbReference>